<keyword evidence="27" id="KW-1185">Reference proteome</keyword>
<dbReference type="GO" id="GO:0003887">
    <property type="term" value="F:DNA-directed DNA polymerase activity"/>
    <property type="evidence" value="ECO:0007669"/>
    <property type="project" value="UniProtKB-KW"/>
</dbReference>
<keyword evidence="10 20" id="KW-0863">Zinc-finger</keyword>
<feature type="region of interest" description="Disordered" evidence="21">
    <location>
        <begin position="1"/>
        <end position="67"/>
    </location>
</feature>
<dbReference type="Pfam" id="PF14260">
    <property type="entry name" value="zf-C4pol"/>
    <property type="match status" value="1"/>
</dbReference>
<comment type="caution">
    <text evidence="26">The sequence shown here is derived from an EMBL/GenBank/DDBJ whole genome shotgun (WGS) entry which is preliminary data.</text>
</comment>
<dbReference type="InterPro" id="IPR023211">
    <property type="entry name" value="DNA_pol_palm_dom_sf"/>
</dbReference>
<evidence type="ECO:0000256" key="19">
    <source>
        <dbReference type="ARBA" id="ARBA00049244"/>
    </source>
</evidence>
<dbReference type="InterPro" id="IPR012337">
    <property type="entry name" value="RNaseH-like_sf"/>
</dbReference>
<organism evidence="26 27">
    <name type="scientific">Ramazzottius varieornatus</name>
    <name type="common">Water bear</name>
    <name type="synonym">Tardigrade</name>
    <dbReference type="NCBI Taxonomy" id="947166"/>
    <lineage>
        <taxon>Eukaryota</taxon>
        <taxon>Metazoa</taxon>
        <taxon>Ecdysozoa</taxon>
        <taxon>Tardigrada</taxon>
        <taxon>Eutardigrada</taxon>
        <taxon>Parachela</taxon>
        <taxon>Hypsibioidea</taxon>
        <taxon>Ramazzottiidae</taxon>
        <taxon>Ramazzottius</taxon>
    </lineage>
</organism>
<gene>
    <name evidence="26" type="primary">RvY_17293-1</name>
    <name evidence="26" type="synonym">RvY_17293.1</name>
    <name evidence="26" type="ORF">RvY_17293</name>
</gene>
<dbReference type="Proteomes" id="UP000186922">
    <property type="component" value="Unassembled WGS sequence"/>
</dbReference>
<dbReference type="GO" id="GO:0008296">
    <property type="term" value="F:3'-5'-DNA exonuclease activity"/>
    <property type="evidence" value="ECO:0007669"/>
    <property type="project" value="TreeGrafter"/>
</dbReference>
<dbReference type="NCBIfam" id="TIGR00592">
    <property type="entry name" value="pol2"/>
    <property type="match status" value="1"/>
</dbReference>
<dbReference type="InterPro" id="IPR036397">
    <property type="entry name" value="RNaseH_sf"/>
</dbReference>
<dbReference type="FunFam" id="3.30.342.10:FF:000003">
    <property type="entry name" value="DNA polymerase"/>
    <property type="match status" value="1"/>
</dbReference>
<dbReference type="SUPFAM" id="SSF53098">
    <property type="entry name" value="Ribonuclease H-like"/>
    <property type="match status" value="1"/>
</dbReference>
<comment type="catalytic activity">
    <reaction evidence="19 20">
        <text>DNA(n) + a 2'-deoxyribonucleoside 5'-triphosphate = DNA(n+1) + diphosphate</text>
        <dbReference type="Rhea" id="RHEA:22508"/>
        <dbReference type="Rhea" id="RHEA-COMP:17339"/>
        <dbReference type="Rhea" id="RHEA-COMP:17340"/>
        <dbReference type="ChEBI" id="CHEBI:33019"/>
        <dbReference type="ChEBI" id="CHEBI:61560"/>
        <dbReference type="ChEBI" id="CHEBI:173112"/>
        <dbReference type="EC" id="2.7.7.7"/>
    </reaction>
</comment>
<dbReference type="InterPro" id="IPR042087">
    <property type="entry name" value="DNA_pol_B_thumb"/>
</dbReference>
<dbReference type="InterPro" id="IPR006172">
    <property type="entry name" value="DNA-dir_DNA_pol_B"/>
</dbReference>
<evidence type="ECO:0000256" key="1">
    <source>
        <dbReference type="ARBA" id="ARBA00001966"/>
    </source>
</evidence>
<keyword evidence="17 20" id="KW-0238">DNA-binding</keyword>
<dbReference type="Gene3D" id="3.90.1600.10">
    <property type="entry name" value="Palm domain of DNA polymerase"/>
    <property type="match status" value="1"/>
</dbReference>
<evidence type="ECO:0000256" key="10">
    <source>
        <dbReference type="ARBA" id="ARBA00022771"/>
    </source>
</evidence>
<evidence type="ECO:0000256" key="17">
    <source>
        <dbReference type="ARBA" id="ARBA00023125"/>
    </source>
</evidence>
<dbReference type="PANTHER" id="PTHR10322:SF23">
    <property type="entry name" value="DNA POLYMERASE DELTA CATALYTIC SUBUNIT"/>
    <property type="match status" value="1"/>
</dbReference>
<evidence type="ECO:0000256" key="11">
    <source>
        <dbReference type="ARBA" id="ARBA00022801"/>
    </source>
</evidence>
<keyword evidence="6 20" id="KW-0548">Nucleotidyltransferase</keyword>
<evidence type="ECO:0000256" key="3">
    <source>
        <dbReference type="ARBA" id="ARBA00005755"/>
    </source>
</evidence>
<keyword evidence="16 20" id="KW-0411">Iron-sulfur</keyword>
<dbReference type="GO" id="GO:0006297">
    <property type="term" value="P:nucleotide-excision repair, DNA gap filling"/>
    <property type="evidence" value="ECO:0007669"/>
    <property type="project" value="TreeGrafter"/>
</dbReference>
<dbReference type="CDD" id="cd05777">
    <property type="entry name" value="DNA_polB_delta_exo"/>
    <property type="match status" value="1"/>
</dbReference>
<evidence type="ECO:0000256" key="16">
    <source>
        <dbReference type="ARBA" id="ARBA00023014"/>
    </source>
</evidence>
<evidence type="ECO:0000259" key="23">
    <source>
        <dbReference type="Pfam" id="PF03104"/>
    </source>
</evidence>
<dbReference type="Pfam" id="PF24055">
    <property type="entry name" value="POL3_N"/>
    <property type="match status" value="1"/>
</dbReference>
<dbReference type="GO" id="GO:0045004">
    <property type="term" value="P:DNA replication proofreading"/>
    <property type="evidence" value="ECO:0007669"/>
    <property type="project" value="TreeGrafter"/>
</dbReference>
<feature type="compositionally biased region" description="Gly residues" evidence="21">
    <location>
        <begin position="10"/>
        <end position="31"/>
    </location>
</feature>
<dbReference type="GO" id="GO:0003677">
    <property type="term" value="F:DNA binding"/>
    <property type="evidence" value="ECO:0007669"/>
    <property type="project" value="UniProtKB-KW"/>
</dbReference>
<evidence type="ECO:0000259" key="22">
    <source>
        <dbReference type="Pfam" id="PF00136"/>
    </source>
</evidence>
<dbReference type="OrthoDB" id="2414538at2759"/>
<keyword evidence="12 20" id="KW-0862">Zinc</keyword>
<keyword evidence="7 20" id="KW-0235">DNA replication</keyword>
<keyword evidence="13" id="KW-0269">Exonuclease</keyword>
<dbReference type="InterPro" id="IPR006134">
    <property type="entry name" value="DNA-dir_DNA_pol_B_multi_dom"/>
</dbReference>
<dbReference type="GO" id="GO:0006287">
    <property type="term" value="P:base-excision repair, gap-filling"/>
    <property type="evidence" value="ECO:0007669"/>
    <property type="project" value="TreeGrafter"/>
</dbReference>
<dbReference type="Gene3D" id="1.10.287.690">
    <property type="entry name" value="Helix hairpin bin"/>
    <property type="match status" value="1"/>
</dbReference>
<dbReference type="PRINTS" id="PR00106">
    <property type="entry name" value="DNAPOLB"/>
</dbReference>
<dbReference type="GO" id="GO:0000166">
    <property type="term" value="F:nucleotide binding"/>
    <property type="evidence" value="ECO:0007669"/>
    <property type="project" value="InterPro"/>
</dbReference>
<name>A0A1D1W3W5_RAMVA</name>
<dbReference type="GO" id="GO:0051539">
    <property type="term" value="F:4 iron, 4 sulfur cluster binding"/>
    <property type="evidence" value="ECO:0007669"/>
    <property type="project" value="UniProtKB-KW"/>
</dbReference>
<evidence type="ECO:0000256" key="8">
    <source>
        <dbReference type="ARBA" id="ARBA00022722"/>
    </source>
</evidence>
<dbReference type="FunFam" id="1.10.132.60:FF:000001">
    <property type="entry name" value="DNA polymerase"/>
    <property type="match status" value="1"/>
</dbReference>
<evidence type="ECO:0000256" key="21">
    <source>
        <dbReference type="SAM" id="MobiDB-lite"/>
    </source>
</evidence>
<dbReference type="Pfam" id="PF03104">
    <property type="entry name" value="DNA_pol_B_exo1"/>
    <property type="match status" value="1"/>
</dbReference>
<dbReference type="InterPro" id="IPR043502">
    <property type="entry name" value="DNA/RNA_pol_sf"/>
</dbReference>
<evidence type="ECO:0000259" key="24">
    <source>
        <dbReference type="Pfam" id="PF14260"/>
    </source>
</evidence>
<evidence type="ECO:0000256" key="2">
    <source>
        <dbReference type="ARBA" id="ARBA00004123"/>
    </source>
</evidence>
<dbReference type="Gene3D" id="1.10.132.60">
    <property type="entry name" value="DNA polymerase family B, C-terminal domain"/>
    <property type="match status" value="1"/>
</dbReference>
<dbReference type="EC" id="2.7.7.7" evidence="20"/>
<dbReference type="SMART" id="SM00486">
    <property type="entry name" value="POLBc"/>
    <property type="match status" value="1"/>
</dbReference>
<dbReference type="STRING" id="947166.A0A1D1W3W5"/>
<feature type="domain" description="DNA-directed DNA polymerase family B exonuclease" evidence="23">
    <location>
        <begin position="298"/>
        <end position="540"/>
    </location>
</feature>
<dbReference type="Pfam" id="PF00136">
    <property type="entry name" value="DNA_pol_B"/>
    <property type="match status" value="1"/>
</dbReference>
<dbReference type="AlphaFoldDB" id="A0A1D1W3W5"/>
<keyword evidence="9 20" id="KW-0479">Metal-binding</keyword>
<evidence type="ECO:0000256" key="18">
    <source>
        <dbReference type="ARBA" id="ARBA00023242"/>
    </source>
</evidence>
<dbReference type="InterPro" id="IPR050240">
    <property type="entry name" value="DNA_pol_type-B"/>
</dbReference>
<evidence type="ECO:0000256" key="15">
    <source>
        <dbReference type="ARBA" id="ARBA00023004"/>
    </source>
</evidence>
<protein>
    <recommendedName>
        <fullName evidence="20">DNA polymerase</fullName>
        <ecNumber evidence="20">2.7.7.7</ecNumber>
    </recommendedName>
</protein>
<dbReference type="Gene3D" id="3.30.420.10">
    <property type="entry name" value="Ribonuclease H-like superfamily/Ribonuclease H"/>
    <property type="match status" value="1"/>
</dbReference>
<dbReference type="CDD" id="cd05533">
    <property type="entry name" value="POLBc_delta"/>
    <property type="match status" value="1"/>
</dbReference>
<evidence type="ECO:0000259" key="25">
    <source>
        <dbReference type="Pfam" id="PF24055"/>
    </source>
</evidence>
<dbReference type="GO" id="GO:0043625">
    <property type="term" value="C:delta DNA polymerase complex"/>
    <property type="evidence" value="ECO:0007669"/>
    <property type="project" value="TreeGrafter"/>
</dbReference>
<keyword evidence="5 20" id="KW-0808">Transferase</keyword>
<dbReference type="EMBL" id="BDGG01000015">
    <property type="protein sequence ID" value="GAV07463.1"/>
    <property type="molecule type" value="Genomic_DNA"/>
</dbReference>
<dbReference type="PANTHER" id="PTHR10322">
    <property type="entry name" value="DNA POLYMERASE CATALYTIC SUBUNIT"/>
    <property type="match status" value="1"/>
</dbReference>
<comment type="cofactor">
    <cofactor evidence="1 20">
        <name>[4Fe-4S] cluster</name>
        <dbReference type="ChEBI" id="CHEBI:49883"/>
    </cofactor>
</comment>
<keyword evidence="18 20" id="KW-0539">Nucleus</keyword>
<dbReference type="GO" id="GO:0008270">
    <property type="term" value="F:zinc ion binding"/>
    <property type="evidence" value="ECO:0007669"/>
    <property type="project" value="UniProtKB-KW"/>
</dbReference>
<comment type="similarity">
    <text evidence="3 20">Belongs to the DNA polymerase type-B family.</text>
</comment>
<evidence type="ECO:0000256" key="7">
    <source>
        <dbReference type="ARBA" id="ARBA00022705"/>
    </source>
</evidence>
<proteinExistence type="inferred from homology"/>
<dbReference type="FunFam" id="1.10.287.690:FF:000001">
    <property type="entry name" value="DNA polymerase"/>
    <property type="match status" value="1"/>
</dbReference>
<keyword evidence="11" id="KW-0378">Hydrolase</keyword>
<accession>A0A1D1W3W5</accession>
<evidence type="ECO:0000313" key="27">
    <source>
        <dbReference type="Proteomes" id="UP000186922"/>
    </source>
</evidence>
<evidence type="ECO:0000256" key="20">
    <source>
        <dbReference type="RuleBase" id="RU000442"/>
    </source>
</evidence>
<evidence type="ECO:0000256" key="5">
    <source>
        <dbReference type="ARBA" id="ARBA00022679"/>
    </source>
</evidence>
<evidence type="ECO:0000256" key="14">
    <source>
        <dbReference type="ARBA" id="ARBA00022932"/>
    </source>
</evidence>
<dbReference type="InterPro" id="IPR056435">
    <property type="entry name" value="DPOD/Z_N"/>
</dbReference>
<dbReference type="Gene3D" id="2.40.50.730">
    <property type="match status" value="2"/>
</dbReference>
<feature type="domain" description="C4-type zinc-finger of DNA polymerase delta" evidence="24">
    <location>
        <begin position="1080"/>
        <end position="1151"/>
    </location>
</feature>
<dbReference type="InterPro" id="IPR017964">
    <property type="entry name" value="DNA-dir_DNA_pol_B_CS"/>
</dbReference>
<dbReference type="PROSITE" id="PS00116">
    <property type="entry name" value="DNA_POLYMERASE_B"/>
    <property type="match status" value="1"/>
</dbReference>
<comment type="subcellular location">
    <subcellularLocation>
        <location evidence="2 20">Nucleus</location>
    </subcellularLocation>
</comment>
<keyword evidence="8" id="KW-0540">Nuclease</keyword>
<evidence type="ECO:0000256" key="12">
    <source>
        <dbReference type="ARBA" id="ARBA00022833"/>
    </source>
</evidence>
<keyword evidence="4 20" id="KW-0004">4Fe-4S</keyword>
<keyword evidence="15 20" id="KW-0408">Iron</keyword>
<feature type="domain" description="DNA polymerase delta/zeta catalytic subunit N-terminal" evidence="25">
    <location>
        <begin position="192"/>
        <end position="275"/>
    </location>
</feature>
<evidence type="ECO:0000256" key="13">
    <source>
        <dbReference type="ARBA" id="ARBA00022839"/>
    </source>
</evidence>
<reference evidence="26 27" key="1">
    <citation type="journal article" date="2016" name="Nat. Commun.">
        <title>Extremotolerant tardigrade genome and improved radiotolerance of human cultured cells by tardigrade-unique protein.</title>
        <authorList>
            <person name="Hashimoto T."/>
            <person name="Horikawa D.D."/>
            <person name="Saito Y."/>
            <person name="Kuwahara H."/>
            <person name="Kozuka-Hata H."/>
            <person name="Shin-I T."/>
            <person name="Minakuchi Y."/>
            <person name="Ohishi K."/>
            <person name="Motoyama A."/>
            <person name="Aizu T."/>
            <person name="Enomoto A."/>
            <person name="Kondo K."/>
            <person name="Tanaka S."/>
            <person name="Hara Y."/>
            <person name="Koshikawa S."/>
            <person name="Sagara H."/>
            <person name="Miura T."/>
            <person name="Yokobori S."/>
            <person name="Miyagawa K."/>
            <person name="Suzuki Y."/>
            <person name="Kubo T."/>
            <person name="Oyama M."/>
            <person name="Kohara Y."/>
            <person name="Fujiyama A."/>
            <person name="Arakawa K."/>
            <person name="Katayama T."/>
            <person name="Toyoda A."/>
            <person name="Kunieda T."/>
        </authorList>
    </citation>
    <scope>NUCLEOTIDE SEQUENCE [LARGE SCALE GENOMIC DNA]</scope>
    <source>
        <strain evidence="26 27">YOKOZUNA-1</strain>
    </source>
</reference>
<evidence type="ECO:0000256" key="6">
    <source>
        <dbReference type="ARBA" id="ARBA00022695"/>
    </source>
</evidence>
<evidence type="ECO:0000256" key="4">
    <source>
        <dbReference type="ARBA" id="ARBA00022485"/>
    </source>
</evidence>
<dbReference type="InterPro" id="IPR025687">
    <property type="entry name" value="Znf-C4pol"/>
</dbReference>
<keyword evidence="14 20" id="KW-0239">DNA-directed DNA polymerase</keyword>
<dbReference type="InterPro" id="IPR006133">
    <property type="entry name" value="DNA-dir_DNA_pol_B_exonuc"/>
</dbReference>
<dbReference type="FunFam" id="3.30.420.10:FF:000351">
    <property type="entry name" value="DNA polymerase"/>
    <property type="match status" value="1"/>
</dbReference>
<evidence type="ECO:0000313" key="26">
    <source>
        <dbReference type="EMBL" id="GAV07463.1"/>
    </source>
</evidence>
<dbReference type="SUPFAM" id="SSF56672">
    <property type="entry name" value="DNA/RNA polymerases"/>
    <property type="match status" value="1"/>
</dbReference>
<feature type="domain" description="DNA-directed DNA polymerase family B multifunctional" evidence="22">
    <location>
        <begin position="604"/>
        <end position="1040"/>
    </location>
</feature>
<sequence length="1173" mass="131656">MSTRRPFNRGGVGDRGGGGGRGRGGSNGSGAGSPSTNNGFRGRGNLSAASAQRGGRGFNGYNKAAADATPTFATQYTKGNNKRQAEDDDMDVDFDMDQDMDDYMDMLEDDAMAGESTGAAGPANLATTARWSRPAFKEVNPARDALAFQQIDLDHYIDNPLPAFEKFKGPTPSTRMFGVTMDGQSVLCHVHGFRPYFYVEAPPGFREEYLSKFMDSLNSHLLPEQTIARALGSGPNSSRSAVLEVKIVQKQNMYGYHEDGKKDFLRITLAQPRFIAAAKRTVEHGFAWMPGTAPTPFTSFETNVDFEIRFMIDAKVYGCNWIELPAGKYSLRNKDRAVGTPAPISRCQLEADVDWEDMISHEPEGEWSKVAPLRILSFDIECAGRKGIFPEPETDPVIQIASMVQLYGAGQPFIRNVFTLKTCGSIIGVDVKSFETEEELLEKWAQFVREVDPDIITGYNIQNFDIPYLIDRARSLKCRTFAFLGRITNKASAIREAMIQSKQMGRRENKYCNIEGRVVFDLLQILLRDYKLRSYTLNAVSYHFLQEQKEDVHHSIITDLQNGNEQTRRRLAVYCLKDALLPLRLIDKLMALVNYMEMARVTGVPLTYLLSRGQQIKVVSQLLRRAAQEDYVMPNVPTSTGDEFTGATVLDAKAGYYPKPIATLDFASLYPSIMQAWNLCYTTCIFKGTLNKMKTIDSSNYVTTPTGDVFVKKEVRKGLLPDILEHLLTARKTAKKDLAVEKDPLKKMVLDGRQLALKVSANSVYGFTGAQVGKLPCLEISGSVTAFGRMLIDKTKDAVENLFPVAMAKEGKEVKVEVIYGDTDSVMVNFNKDNLVETMDLGRRAAEFVTAELNRPPIRLEFEKVYFPYLLISRKRYAGLYFTKPDKHDKMDCKGIETVRRDNCPLVANLIDMCLQKLLIDRDKEGAINYAKQTISDLLCNRVDISQLIITKELTKTDKEYKGNQAHVELANRMKKRDMGSAPNLGDRVPYVIVAGDKKEAAYKRSEDPIFILENNIPIDTQYYLENQLSKPLIRIFGPILGSEEKAESILLRGDHTRTKSIVTSRTGGLAAFVKTRVSCVQCKAVLTNENDALCDYCKKDASKIYQTVVADLSSLEEKFARMWVQCQQCQGSLHQDVLCSNRDCTIFYMRKKAQKDVTEQEKVARRFDTVDW</sequence>
<evidence type="ECO:0000256" key="9">
    <source>
        <dbReference type="ARBA" id="ARBA00022723"/>
    </source>
</evidence>